<dbReference type="NCBIfam" id="TIGR02595">
    <property type="entry name" value="PEP_CTERM"/>
    <property type="match status" value="1"/>
</dbReference>
<keyword evidence="1" id="KW-0732">Signal</keyword>
<proteinExistence type="predicted"/>
<dbReference type="InterPro" id="IPR013424">
    <property type="entry name" value="Ice-binding_C"/>
</dbReference>
<organism evidence="2 3">
    <name type="scientific">Paucibacter sediminis</name>
    <dbReference type="NCBI Taxonomy" id="3019553"/>
    <lineage>
        <taxon>Bacteria</taxon>
        <taxon>Pseudomonadati</taxon>
        <taxon>Pseudomonadota</taxon>
        <taxon>Betaproteobacteria</taxon>
        <taxon>Burkholderiales</taxon>
        <taxon>Sphaerotilaceae</taxon>
        <taxon>Roseateles</taxon>
    </lineage>
</organism>
<dbReference type="KEGG" id="pais:PFX98_09905"/>
<feature type="chain" id="PRO_5041725450" evidence="1">
    <location>
        <begin position="28"/>
        <end position="230"/>
    </location>
</feature>
<protein>
    <submittedName>
        <fullName evidence="2">PEP-CTERM sorting domain-containing protein</fullName>
    </submittedName>
</protein>
<sequence>MSFASTRLVARGFALLGSLALSLAAHAALLSPVQVQLLAPGGYTDGTNTDSTPISATESAAVATGVSVGSGDVGGWMLSDEFIQFDGNSIRLRLEAGADSNGIFSTGYLGAAGEHARYVFSGLNITGFTIVGVLASAFDGFADSGSTGLAGPGPAQDFVHLLDAHSVSFDLDELLFVGTHTFNGVYRYMDVRLDLQTRPDTSNPVPEPGSLALTLLAMGLLWRGRSTARP</sequence>
<dbReference type="EMBL" id="CP116346">
    <property type="protein sequence ID" value="WIT13916.1"/>
    <property type="molecule type" value="Genomic_DNA"/>
</dbReference>
<feature type="signal peptide" evidence="1">
    <location>
        <begin position="1"/>
        <end position="27"/>
    </location>
</feature>
<accession>A0AA95NPQ2</accession>
<keyword evidence="3" id="KW-1185">Reference proteome</keyword>
<dbReference type="Proteomes" id="UP001177769">
    <property type="component" value="Chromosome"/>
</dbReference>
<evidence type="ECO:0000313" key="3">
    <source>
        <dbReference type="Proteomes" id="UP001177769"/>
    </source>
</evidence>
<name>A0AA95NPQ2_9BURK</name>
<gene>
    <name evidence="2" type="ORF">PFX98_09905</name>
</gene>
<evidence type="ECO:0000256" key="1">
    <source>
        <dbReference type="SAM" id="SignalP"/>
    </source>
</evidence>
<reference evidence="2" key="1">
    <citation type="submission" date="2023-01" db="EMBL/GenBank/DDBJ databases">
        <title>Whole genome sequence of Paucibacter sp. S2-9 isolated from pond sediment.</title>
        <authorList>
            <person name="Jung J.Y."/>
        </authorList>
    </citation>
    <scope>NUCLEOTIDE SEQUENCE</scope>
    <source>
        <strain evidence="2">S2-9</strain>
    </source>
</reference>
<dbReference type="AlphaFoldDB" id="A0AA95NPQ2"/>
<evidence type="ECO:0000313" key="2">
    <source>
        <dbReference type="EMBL" id="WIT13916.1"/>
    </source>
</evidence>
<dbReference type="RefSeq" id="WP_285235036.1">
    <property type="nucleotide sequence ID" value="NZ_CP116346.1"/>
</dbReference>